<evidence type="ECO:0000313" key="4">
    <source>
        <dbReference type="EMBL" id="MBB6450030.1"/>
    </source>
</evidence>
<feature type="domain" description="Glycosyl hydrolase family 13 catalytic" evidence="3">
    <location>
        <begin position="135"/>
        <end position="492"/>
    </location>
</feature>
<dbReference type="PANTHER" id="PTHR10357:SF210">
    <property type="entry name" value="MALTODEXTRIN GLUCOSIDASE"/>
    <property type="match status" value="1"/>
</dbReference>
<dbReference type="InterPro" id="IPR045857">
    <property type="entry name" value="O16G_dom_2"/>
</dbReference>
<dbReference type="Gene3D" id="2.60.40.10">
    <property type="entry name" value="Immunoglobulins"/>
    <property type="match status" value="1"/>
</dbReference>
<dbReference type="InterPro" id="IPR013780">
    <property type="entry name" value="Glyco_hydro_b"/>
</dbReference>
<dbReference type="CDD" id="cd11338">
    <property type="entry name" value="AmyAc_CMD"/>
    <property type="match status" value="1"/>
</dbReference>
<dbReference type="GO" id="GO:0004553">
    <property type="term" value="F:hydrolase activity, hydrolyzing O-glycosyl compounds"/>
    <property type="evidence" value="ECO:0007669"/>
    <property type="project" value="InterPro"/>
</dbReference>
<evidence type="ECO:0000256" key="2">
    <source>
        <dbReference type="ARBA" id="ARBA00023295"/>
    </source>
</evidence>
<name>A0A841PMP5_9BACL</name>
<keyword evidence="2 4" id="KW-0326">Glycosidase</keyword>
<dbReference type="Pfam" id="PF00128">
    <property type="entry name" value="Alpha-amylase"/>
    <property type="match status" value="1"/>
</dbReference>
<dbReference type="CDD" id="cd02857">
    <property type="entry name" value="E_set_CDase_PDE_N"/>
    <property type="match status" value="1"/>
</dbReference>
<dbReference type="Pfam" id="PF02903">
    <property type="entry name" value="Alpha-amylase_N"/>
    <property type="match status" value="1"/>
</dbReference>
<dbReference type="SMART" id="SM00642">
    <property type="entry name" value="Aamy"/>
    <property type="match status" value="1"/>
</dbReference>
<reference evidence="4 5" key="1">
    <citation type="submission" date="2020-08" db="EMBL/GenBank/DDBJ databases">
        <title>Genomic Encyclopedia of Type Strains, Phase IV (KMG-IV): sequencing the most valuable type-strain genomes for metagenomic binning, comparative biology and taxonomic classification.</title>
        <authorList>
            <person name="Goeker M."/>
        </authorList>
    </citation>
    <scope>NUCLEOTIDE SEQUENCE [LARGE SCALE GENOMIC DNA]</scope>
    <source>
        <strain evidence="4 5">DSM 21769</strain>
    </source>
</reference>
<dbReference type="InterPro" id="IPR006048">
    <property type="entry name" value="A-amylase/branching_C"/>
</dbReference>
<dbReference type="SUPFAM" id="SSF51445">
    <property type="entry name" value="(Trans)glycosidases"/>
    <property type="match status" value="1"/>
</dbReference>
<evidence type="ECO:0000313" key="5">
    <source>
        <dbReference type="Proteomes" id="UP000568839"/>
    </source>
</evidence>
<dbReference type="Gene3D" id="2.60.40.1180">
    <property type="entry name" value="Golgi alpha-mannosidase II"/>
    <property type="match status" value="1"/>
</dbReference>
<keyword evidence="5" id="KW-1185">Reference proteome</keyword>
<comment type="caution">
    <text evidence="4">The sequence shown here is derived from an EMBL/GenBank/DDBJ whole genome shotgun (WGS) entry which is preliminary data.</text>
</comment>
<dbReference type="PANTHER" id="PTHR10357">
    <property type="entry name" value="ALPHA-AMYLASE FAMILY MEMBER"/>
    <property type="match status" value="1"/>
</dbReference>
<dbReference type="AlphaFoldDB" id="A0A841PMP5"/>
<dbReference type="RefSeq" id="WP_184403953.1">
    <property type="nucleotide sequence ID" value="NZ_JACHHJ010000002.1"/>
</dbReference>
<dbReference type="SUPFAM" id="SSF51011">
    <property type="entry name" value="Glycosyl hydrolase domain"/>
    <property type="match status" value="1"/>
</dbReference>
<dbReference type="Pfam" id="PF02806">
    <property type="entry name" value="Alpha-amylase_C"/>
    <property type="match status" value="1"/>
</dbReference>
<organism evidence="4 5">
    <name type="scientific">Geomicrobium halophilum</name>
    <dbReference type="NCBI Taxonomy" id="549000"/>
    <lineage>
        <taxon>Bacteria</taxon>
        <taxon>Bacillati</taxon>
        <taxon>Bacillota</taxon>
        <taxon>Bacilli</taxon>
        <taxon>Bacillales</taxon>
        <taxon>Geomicrobium</taxon>
    </lineage>
</organism>
<dbReference type="EMBL" id="JACHHJ010000002">
    <property type="protein sequence ID" value="MBB6450030.1"/>
    <property type="molecule type" value="Genomic_DNA"/>
</dbReference>
<dbReference type="Gene3D" id="3.90.400.10">
    <property type="entry name" value="Oligo-1,6-glucosidase, Domain 2"/>
    <property type="match status" value="1"/>
</dbReference>
<keyword evidence="1" id="KW-0378">Hydrolase</keyword>
<dbReference type="Proteomes" id="UP000568839">
    <property type="component" value="Unassembled WGS sequence"/>
</dbReference>
<dbReference type="InterPro" id="IPR013783">
    <property type="entry name" value="Ig-like_fold"/>
</dbReference>
<proteinExistence type="predicted"/>
<evidence type="ECO:0000256" key="1">
    <source>
        <dbReference type="ARBA" id="ARBA00022801"/>
    </source>
</evidence>
<sequence length="586" mass="68264">MQLESISHFPKSHMAYARDRETIHIRLRAKKGDVTHVDLVYGDKYDWNRSYKRVEMNQFASDQLYDYYQVEVKPPNLRLSYAFYLMSDFFSIYYTEKGLTHELAPHATGCFHYPFLNAADVNQPPQWVKDAVFYQIFPERFANGDPSLNPENVEHWDAKPKQDNFFGGDIQGVMNHIDYLHSLGITAIYFTPLFQATTNHKYDTIDYMQVDPQFGNNDTLKKLVRRCHERGIRVILDAVFNHSGYYFQPFQDVLTHQENSAYTDWFYLSEFPVKKDPSPNYGTFAFEYKMPKLNTEQPELKAYLLDVARYWIEEVGIDGWRLDVANEVDHQFWREFRATVKSIKPDAYILGEIWHNAHPWLQGDQFDAVMNYPVTDSILNFFCYRKTNASTFMQEINHIQAIYSEPVNEAAFNLLDSHDTARLLTTCQEDKRKMKAAATFQLTYQGTPCIFYGDEVGLTGGDDPDCRKTMIWDEEKQDQDLLSFYKKMIHLRNEHAALRDGSFRFLMTQSNDPVIAYERKNDSETFVVFINAGDVSSYVLTSLEPGKYDEVFSNESYDASGGSLHINVPAFSSLILQRIQESFRSP</sequence>
<dbReference type="Gene3D" id="3.20.20.80">
    <property type="entry name" value="Glycosidases"/>
    <property type="match status" value="1"/>
</dbReference>
<dbReference type="InterPro" id="IPR004185">
    <property type="entry name" value="Glyco_hydro_13_lg-like_dom"/>
</dbReference>
<evidence type="ECO:0000259" key="3">
    <source>
        <dbReference type="SMART" id="SM00642"/>
    </source>
</evidence>
<dbReference type="GO" id="GO:0005975">
    <property type="term" value="P:carbohydrate metabolic process"/>
    <property type="evidence" value="ECO:0007669"/>
    <property type="project" value="InterPro"/>
</dbReference>
<dbReference type="InterPro" id="IPR017853">
    <property type="entry name" value="GH"/>
</dbReference>
<accession>A0A841PMP5</accession>
<protein>
    <submittedName>
        <fullName evidence="4">Glycosidase</fullName>
    </submittedName>
</protein>
<dbReference type="InterPro" id="IPR006047">
    <property type="entry name" value="GH13_cat_dom"/>
</dbReference>
<gene>
    <name evidence="4" type="ORF">HNR44_002008</name>
</gene>